<dbReference type="Pfam" id="PF00440">
    <property type="entry name" value="TetR_N"/>
    <property type="match status" value="1"/>
</dbReference>
<dbReference type="EMBL" id="JASNJD010000015">
    <property type="protein sequence ID" value="MDK3019520.1"/>
    <property type="molecule type" value="Genomic_DNA"/>
</dbReference>
<keyword evidence="8" id="KW-1185">Reference proteome</keyword>
<accession>A0ABT7F4V3</accession>
<dbReference type="InterPro" id="IPR009057">
    <property type="entry name" value="Homeodomain-like_sf"/>
</dbReference>
<evidence type="ECO:0000259" key="6">
    <source>
        <dbReference type="PROSITE" id="PS50977"/>
    </source>
</evidence>
<feature type="region of interest" description="Disordered" evidence="5">
    <location>
        <begin position="1"/>
        <end position="21"/>
    </location>
</feature>
<proteinExistence type="predicted"/>
<dbReference type="Gene3D" id="1.10.10.60">
    <property type="entry name" value="Homeodomain-like"/>
    <property type="match status" value="1"/>
</dbReference>
<dbReference type="Gene3D" id="1.10.357.10">
    <property type="entry name" value="Tetracycline Repressor, domain 2"/>
    <property type="match status" value="1"/>
</dbReference>
<evidence type="ECO:0000313" key="8">
    <source>
        <dbReference type="Proteomes" id="UP001243757"/>
    </source>
</evidence>
<dbReference type="InterPro" id="IPR001647">
    <property type="entry name" value="HTH_TetR"/>
</dbReference>
<organism evidence="7 8">
    <name type="scientific">Pseudodonghicola flavimaris</name>
    <dbReference type="NCBI Taxonomy" id="3050036"/>
    <lineage>
        <taxon>Bacteria</taxon>
        <taxon>Pseudomonadati</taxon>
        <taxon>Pseudomonadota</taxon>
        <taxon>Alphaproteobacteria</taxon>
        <taxon>Rhodobacterales</taxon>
        <taxon>Paracoccaceae</taxon>
        <taxon>Pseudodonghicola</taxon>
    </lineage>
</organism>
<feature type="compositionally biased region" description="Basic and acidic residues" evidence="5">
    <location>
        <begin position="1"/>
        <end position="15"/>
    </location>
</feature>
<keyword evidence="1" id="KW-0805">Transcription regulation</keyword>
<dbReference type="SUPFAM" id="SSF46689">
    <property type="entry name" value="Homeodomain-like"/>
    <property type="match status" value="1"/>
</dbReference>
<evidence type="ECO:0000256" key="3">
    <source>
        <dbReference type="ARBA" id="ARBA00023163"/>
    </source>
</evidence>
<protein>
    <submittedName>
        <fullName evidence="7">TetR/AcrR family transcriptional regulator</fullName>
    </submittedName>
</protein>
<evidence type="ECO:0000256" key="4">
    <source>
        <dbReference type="PROSITE-ProRule" id="PRU00335"/>
    </source>
</evidence>
<evidence type="ECO:0000256" key="2">
    <source>
        <dbReference type="ARBA" id="ARBA00023125"/>
    </source>
</evidence>
<gene>
    <name evidence="7" type="ORF">QO033_17710</name>
</gene>
<dbReference type="PRINTS" id="PR00455">
    <property type="entry name" value="HTHTETR"/>
</dbReference>
<dbReference type="InterPro" id="IPR011075">
    <property type="entry name" value="TetR_C"/>
</dbReference>
<dbReference type="Pfam" id="PF16859">
    <property type="entry name" value="TetR_C_11"/>
    <property type="match status" value="1"/>
</dbReference>
<dbReference type="PANTHER" id="PTHR30055">
    <property type="entry name" value="HTH-TYPE TRANSCRIPTIONAL REGULATOR RUTR"/>
    <property type="match status" value="1"/>
</dbReference>
<keyword evidence="3" id="KW-0804">Transcription</keyword>
<dbReference type="Proteomes" id="UP001243757">
    <property type="component" value="Unassembled WGS sequence"/>
</dbReference>
<sequence length="207" mass="22392">MPKSDDPSAPEEKRHSIGARRNPATEAAILDAAIEIVAEKGIARFSMEAVARRARAGKATLYRWWPTRGALLMAAYERQKQIGGYPDTGTLEGDVAAVLRLLFDHWARPEGAIFRHIIAAAQSDADLAAALEGYRRERLDSLTVLVDRAAARRELSGAVSGPDMARAIMAMAWLHLMVGRLDADAEGIARTLVRGWVADTPSPGPAV</sequence>
<dbReference type="SUPFAM" id="SSF48498">
    <property type="entry name" value="Tetracyclin repressor-like, C-terminal domain"/>
    <property type="match status" value="1"/>
</dbReference>
<evidence type="ECO:0000256" key="5">
    <source>
        <dbReference type="SAM" id="MobiDB-lite"/>
    </source>
</evidence>
<dbReference type="PANTHER" id="PTHR30055:SF148">
    <property type="entry name" value="TETR-FAMILY TRANSCRIPTIONAL REGULATOR"/>
    <property type="match status" value="1"/>
</dbReference>
<name>A0ABT7F4V3_9RHOB</name>
<feature type="domain" description="HTH tetR-type" evidence="6">
    <location>
        <begin position="23"/>
        <end position="83"/>
    </location>
</feature>
<dbReference type="InterPro" id="IPR050109">
    <property type="entry name" value="HTH-type_TetR-like_transc_reg"/>
</dbReference>
<dbReference type="RefSeq" id="WP_284482292.1">
    <property type="nucleotide sequence ID" value="NZ_JASNJD010000015.1"/>
</dbReference>
<comment type="caution">
    <text evidence="7">The sequence shown here is derived from an EMBL/GenBank/DDBJ whole genome shotgun (WGS) entry which is preliminary data.</text>
</comment>
<dbReference type="InterPro" id="IPR036271">
    <property type="entry name" value="Tet_transcr_reg_TetR-rel_C_sf"/>
</dbReference>
<keyword evidence="2 4" id="KW-0238">DNA-binding</keyword>
<reference evidence="7 8" key="1">
    <citation type="submission" date="2023-05" db="EMBL/GenBank/DDBJ databases">
        <title>Pseudodonghicola sp. nov.</title>
        <authorList>
            <person name="Huang J."/>
        </authorList>
    </citation>
    <scope>NUCLEOTIDE SEQUENCE [LARGE SCALE GENOMIC DNA]</scope>
    <source>
        <strain evidence="7 8">IC7</strain>
    </source>
</reference>
<dbReference type="PROSITE" id="PS50977">
    <property type="entry name" value="HTH_TETR_2"/>
    <property type="match status" value="1"/>
</dbReference>
<evidence type="ECO:0000313" key="7">
    <source>
        <dbReference type="EMBL" id="MDK3019520.1"/>
    </source>
</evidence>
<feature type="DNA-binding region" description="H-T-H motif" evidence="4">
    <location>
        <begin position="46"/>
        <end position="65"/>
    </location>
</feature>
<evidence type="ECO:0000256" key="1">
    <source>
        <dbReference type="ARBA" id="ARBA00023015"/>
    </source>
</evidence>